<dbReference type="Proteomes" id="UP000193144">
    <property type="component" value="Unassembled WGS sequence"/>
</dbReference>
<dbReference type="AlphaFoldDB" id="A0A1Y2ABK9"/>
<proteinExistence type="predicted"/>
<name>A0A1Y2ABK9_9PLEO</name>
<gene>
    <name evidence="1" type="ORF">BCR34DRAFT_453274</name>
</gene>
<keyword evidence="2" id="KW-1185">Reference proteome</keyword>
<sequence>LKTLHDRLHQGKLSPSPLQAHNSDISKIEATVQQHNTKTVRCRPLEDYEDLYYAAIAKVKDIHSQISLRLANKFNAPTDRIWAGGPSISSLAAALSDFWAVLTEPALVKTLDRAVRRSRVKLLHLAVLDKFSKKEIDEENCTDLIATLYGEGECGNLPGLAWITGWAPSMIGAWLQEKYRLVLLVE</sequence>
<accession>A0A1Y2ABK9</accession>
<organism evidence="1 2">
    <name type="scientific">Clohesyomyces aquaticus</name>
    <dbReference type="NCBI Taxonomy" id="1231657"/>
    <lineage>
        <taxon>Eukaryota</taxon>
        <taxon>Fungi</taxon>
        <taxon>Dikarya</taxon>
        <taxon>Ascomycota</taxon>
        <taxon>Pezizomycotina</taxon>
        <taxon>Dothideomycetes</taxon>
        <taxon>Pleosporomycetidae</taxon>
        <taxon>Pleosporales</taxon>
        <taxon>Lindgomycetaceae</taxon>
        <taxon>Clohesyomyces</taxon>
    </lineage>
</organism>
<evidence type="ECO:0000313" key="1">
    <source>
        <dbReference type="EMBL" id="ORY19677.1"/>
    </source>
</evidence>
<protein>
    <submittedName>
        <fullName evidence="1">Uncharacterized protein</fullName>
    </submittedName>
</protein>
<reference evidence="1 2" key="1">
    <citation type="submission" date="2016-07" db="EMBL/GenBank/DDBJ databases">
        <title>Pervasive Adenine N6-methylation of Active Genes in Fungi.</title>
        <authorList>
            <consortium name="DOE Joint Genome Institute"/>
            <person name="Mondo S.J."/>
            <person name="Dannebaum R.O."/>
            <person name="Kuo R.C."/>
            <person name="Labutti K."/>
            <person name="Haridas S."/>
            <person name="Kuo A."/>
            <person name="Salamov A."/>
            <person name="Ahrendt S.R."/>
            <person name="Lipzen A."/>
            <person name="Sullivan W."/>
            <person name="Andreopoulos W.B."/>
            <person name="Clum A."/>
            <person name="Lindquist E."/>
            <person name="Daum C."/>
            <person name="Ramamoorthy G.K."/>
            <person name="Gryganskyi A."/>
            <person name="Culley D."/>
            <person name="Magnuson J.K."/>
            <person name="James T.Y."/>
            <person name="O'Malley M.A."/>
            <person name="Stajich J.E."/>
            <person name="Spatafora J.W."/>
            <person name="Visel A."/>
            <person name="Grigoriev I.V."/>
        </authorList>
    </citation>
    <scope>NUCLEOTIDE SEQUENCE [LARGE SCALE GENOMIC DNA]</scope>
    <source>
        <strain evidence="1 2">CBS 115471</strain>
    </source>
</reference>
<feature type="non-terminal residue" evidence="1">
    <location>
        <position position="186"/>
    </location>
</feature>
<dbReference type="EMBL" id="MCFA01000001">
    <property type="protein sequence ID" value="ORY19677.1"/>
    <property type="molecule type" value="Genomic_DNA"/>
</dbReference>
<feature type="non-terminal residue" evidence="1">
    <location>
        <position position="1"/>
    </location>
</feature>
<dbReference type="OrthoDB" id="5419508at2759"/>
<evidence type="ECO:0000313" key="2">
    <source>
        <dbReference type="Proteomes" id="UP000193144"/>
    </source>
</evidence>
<comment type="caution">
    <text evidence="1">The sequence shown here is derived from an EMBL/GenBank/DDBJ whole genome shotgun (WGS) entry which is preliminary data.</text>
</comment>